<feature type="transmembrane region" description="Helical" evidence="1">
    <location>
        <begin position="6"/>
        <end position="28"/>
    </location>
</feature>
<accession>A0A3P5WTQ3</accession>
<evidence type="ECO:0000259" key="2">
    <source>
        <dbReference type="Pfam" id="PF12158"/>
    </source>
</evidence>
<keyword evidence="4" id="KW-1185">Reference proteome</keyword>
<evidence type="ECO:0000313" key="4">
    <source>
        <dbReference type="Proteomes" id="UP000280861"/>
    </source>
</evidence>
<evidence type="ECO:0000256" key="1">
    <source>
        <dbReference type="SAM" id="Phobius"/>
    </source>
</evidence>
<organism evidence="3 4">
    <name type="scientific">Arthrobacter ulcerisalmonis</name>
    <dbReference type="NCBI Taxonomy" id="2483813"/>
    <lineage>
        <taxon>Bacteria</taxon>
        <taxon>Bacillati</taxon>
        <taxon>Actinomycetota</taxon>
        <taxon>Actinomycetes</taxon>
        <taxon>Micrococcales</taxon>
        <taxon>Micrococcaceae</taxon>
        <taxon>Arthrobacter</taxon>
    </lineage>
</organism>
<sequence>MGEIMRAILYAVWALFIVAAVLALVFSARKTKRQAQQMADWPKAPATVTGSVAGWTNGGGGSSRSRRYFATYQFTDPHGNVRAGTSEISLAAPPVPGALLEVAFNPADPEQSLQVSAAPRSAMGCLIAFFAVFGVASFLVVSYFPLP</sequence>
<keyword evidence="1" id="KW-0472">Membrane</keyword>
<gene>
    <name evidence="3" type="ORF">PSET11_00206</name>
</gene>
<evidence type="ECO:0000313" key="3">
    <source>
        <dbReference type="EMBL" id="VDC18340.1"/>
    </source>
</evidence>
<dbReference type="Pfam" id="PF12158">
    <property type="entry name" value="DUF3592"/>
    <property type="match status" value="1"/>
</dbReference>
<dbReference type="AlphaFoldDB" id="A0A3P5WTQ3"/>
<proteinExistence type="predicted"/>
<feature type="transmembrane region" description="Helical" evidence="1">
    <location>
        <begin position="122"/>
        <end position="144"/>
    </location>
</feature>
<dbReference type="EMBL" id="UXAU01000009">
    <property type="protein sequence ID" value="VDC18340.1"/>
    <property type="molecule type" value="Genomic_DNA"/>
</dbReference>
<reference evidence="3 4" key="1">
    <citation type="submission" date="2018-11" db="EMBL/GenBank/DDBJ databases">
        <authorList>
            <person name="Criscuolo A."/>
        </authorList>
    </citation>
    <scope>NUCLEOTIDE SEQUENCE [LARGE SCALE GENOMIC DNA]</scope>
    <source>
        <strain evidence="3">AT11b</strain>
    </source>
</reference>
<protein>
    <recommendedName>
        <fullName evidence="2">DUF3592 domain-containing protein</fullName>
    </recommendedName>
</protein>
<dbReference type="Proteomes" id="UP000280861">
    <property type="component" value="Unassembled WGS sequence"/>
</dbReference>
<keyword evidence="1" id="KW-0812">Transmembrane</keyword>
<keyword evidence="1" id="KW-1133">Transmembrane helix</keyword>
<name>A0A3P5WTQ3_9MICC</name>
<dbReference type="InterPro" id="IPR021994">
    <property type="entry name" value="DUF3592"/>
</dbReference>
<feature type="domain" description="DUF3592" evidence="2">
    <location>
        <begin position="45"/>
        <end position="112"/>
    </location>
</feature>